<protein>
    <submittedName>
        <fullName evidence="3">GlmS-like glutamine-fructose-6-phosphate transaminase related protein</fullName>
    </submittedName>
</protein>
<dbReference type="CDD" id="cd05009">
    <property type="entry name" value="SIS_GlmS_GlmD_2"/>
    <property type="match status" value="1"/>
</dbReference>
<dbReference type="PhylomeDB" id="Q9UYH1"/>
<dbReference type="InterPro" id="IPR035466">
    <property type="entry name" value="GlmS/AgaS_SIS"/>
</dbReference>
<dbReference type="PANTHER" id="PTHR10937">
    <property type="entry name" value="GLUCOSAMINE--FRUCTOSE-6-PHOSPHATE AMINOTRANSFERASE, ISOMERIZING"/>
    <property type="match status" value="1"/>
</dbReference>
<dbReference type="InterPro" id="IPR035490">
    <property type="entry name" value="GlmS/FrlB_SIS"/>
</dbReference>
<dbReference type="Pfam" id="PF01380">
    <property type="entry name" value="SIS"/>
    <property type="match status" value="2"/>
</dbReference>
<evidence type="ECO:0000256" key="1">
    <source>
        <dbReference type="ARBA" id="ARBA00022737"/>
    </source>
</evidence>
<dbReference type="eggNOG" id="arCOG00058">
    <property type="taxonomic scope" value="Archaea"/>
</dbReference>
<evidence type="ECO:0000313" key="3">
    <source>
        <dbReference type="EMBL" id="CAB50441.1"/>
    </source>
</evidence>
<accession>Q9UYH1</accession>
<dbReference type="PATRIC" id="fig|272844.11.peg.1635"/>
<dbReference type="EMBL" id="AJ248287">
    <property type="protein sequence ID" value="CAB50441.1"/>
    <property type="molecule type" value="Genomic_DNA"/>
</dbReference>
<dbReference type="PROSITE" id="PS51464">
    <property type="entry name" value="SIS"/>
    <property type="match status" value="2"/>
</dbReference>
<evidence type="ECO:0000313" key="4">
    <source>
        <dbReference type="Proteomes" id="UP000000810"/>
    </source>
</evidence>
<dbReference type="HOGENOM" id="CLU_012520_2_0_2"/>
<dbReference type="GO" id="GO:0097367">
    <property type="term" value="F:carbohydrate derivative binding"/>
    <property type="evidence" value="ECO:0007669"/>
    <property type="project" value="InterPro"/>
</dbReference>
<dbReference type="KEGG" id="pab:PAB1348"/>
<organism evidence="3 4">
    <name type="scientific">Pyrococcus abyssi (strain GE5 / Orsay)</name>
    <dbReference type="NCBI Taxonomy" id="272844"/>
    <lineage>
        <taxon>Archaea</taxon>
        <taxon>Methanobacteriati</taxon>
        <taxon>Methanobacteriota</taxon>
        <taxon>Thermococci</taxon>
        <taxon>Thermococcales</taxon>
        <taxon>Thermococcaceae</taxon>
        <taxon>Pyrococcus</taxon>
    </lineage>
</organism>
<reference evidence="3 4" key="1">
    <citation type="journal article" date="2003" name="Mol. Microbiol.">
        <title>An integrated analysis of the genome of the hyperthermophilic archaeon Pyrococcus abyssi.</title>
        <authorList>
            <person name="Cohen G."/>
            <person name="Barbe V."/>
            <person name="Flament D."/>
            <person name="Galperin M."/>
            <person name="Heilig R."/>
            <person name="Ripp R."/>
            <person name="Lecompte O."/>
            <person name="Prieur D."/>
            <person name="Poch O."/>
            <person name="Quellerou J."/>
            <person name="Thierry J.C."/>
            <person name="Van der Oost J."/>
            <person name="Weissenbach J."/>
            <person name="Zivanovic Y."/>
            <person name="Forterre P."/>
        </authorList>
    </citation>
    <scope>NUCLEOTIDE SEQUENCE [LARGE SCALE GENOMIC DNA]</scope>
    <source>
        <strain evidence="4">GE5 / Orsay</strain>
    </source>
</reference>
<name>Q9UYH1_PYRAB</name>
<dbReference type="SUPFAM" id="SSF53697">
    <property type="entry name" value="SIS domain"/>
    <property type="match status" value="1"/>
</dbReference>
<dbReference type="Proteomes" id="UP000000810">
    <property type="component" value="Chromosome"/>
</dbReference>
<gene>
    <name evidence="3" type="ORF">PAB1348</name>
</gene>
<dbReference type="NCBIfam" id="NF041128">
    <property type="entry name" value="glucosaP_deam_GlmD"/>
    <property type="match status" value="1"/>
</dbReference>
<dbReference type="PANTHER" id="PTHR10937:SF4">
    <property type="entry name" value="GLUCOSAMINE-6-PHOSPHATE DEAMINASE"/>
    <property type="match status" value="1"/>
</dbReference>
<dbReference type="PIR" id="D75068">
    <property type="entry name" value="D75068"/>
</dbReference>
<feature type="domain" description="SIS" evidence="2">
    <location>
        <begin position="43"/>
        <end position="179"/>
    </location>
</feature>
<dbReference type="STRING" id="272844.PAB1348"/>
<evidence type="ECO:0000259" key="2">
    <source>
        <dbReference type="PROSITE" id="PS51464"/>
    </source>
</evidence>
<dbReference type="GO" id="GO:1901135">
    <property type="term" value="P:carbohydrate derivative metabolic process"/>
    <property type="evidence" value="ECO:0007669"/>
    <property type="project" value="InterPro"/>
</dbReference>
<dbReference type="InterPro" id="IPR001347">
    <property type="entry name" value="SIS_dom"/>
</dbReference>
<dbReference type="InterPro" id="IPR053675">
    <property type="entry name" value="GlcN6P_deaminase"/>
</dbReference>
<sequence length="341" mass="38676">MRLRRITGLRVISMGGAEMHATLSEIRKAPEGIIKAQEAFESVKDEISLPRRITYTGCGSSNFLSQLLAMATNALGGEGFSLPSSEFLNARNYYFLNHELIVAISRSGETTEVLKVLDVANSKTLGITAYESSLSRNADYSLVVHTPEESVVMTHSFQAFYFAYLQLLRNSYGFDPYDHSDVVELSKEALANEDYVKWMVEDFDFKRVFFLGSGILYPVALEGMLKMKEMALFWSEACQTFEVRHGFKSVIDSETLVVLMVDYEHEWHEKLIKELQGQGAKVLLIGKESLGAKYFIEMPRSDSLLKPIFVLPVVQLLSYYKAVKRGLNPDNPRFLEKVVRW</sequence>
<dbReference type="InterPro" id="IPR046348">
    <property type="entry name" value="SIS_dom_sf"/>
</dbReference>
<dbReference type="Gene3D" id="3.40.50.10490">
    <property type="entry name" value="Glucose-6-phosphate isomerase like protein, domain 1"/>
    <property type="match status" value="2"/>
</dbReference>
<feature type="domain" description="SIS" evidence="2">
    <location>
        <begin position="195"/>
        <end position="332"/>
    </location>
</feature>
<dbReference type="CDD" id="cd05008">
    <property type="entry name" value="SIS_GlmS_GlmD_1"/>
    <property type="match status" value="1"/>
</dbReference>
<keyword evidence="4" id="KW-1185">Reference proteome</keyword>
<dbReference type="AlphaFoldDB" id="Q9UYH1"/>
<proteinExistence type="predicted"/>
<keyword evidence="1" id="KW-0677">Repeat</keyword>